<sequence>MKNFDLLIVDDDPAFRKIHEALVRRSEFHDAPVLLENGQTTIEYLESNPSGNKLLLLDIFMPVVDGWTVLDYIEGLKKPESIKVILITSSVNKSDKVKAMDYVSVIEYIEKPLVEDYLRMLKNQFLF</sequence>
<feature type="domain" description="Response regulatory" evidence="3">
    <location>
        <begin position="5"/>
        <end position="126"/>
    </location>
</feature>
<evidence type="ECO:0000313" key="5">
    <source>
        <dbReference type="Proteomes" id="UP000050421"/>
    </source>
</evidence>
<dbReference type="SMART" id="SM00448">
    <property type="entry name" value="REC"/>
    <property type="match status" value="1"/>
</dbReference>
<dbReference type="SUPFAM" id="SSF52172">
    <property type="entry name" value="CheY-like"/>
    <property type="match status" value="1"/>
</dbReference>
<dbReference type="InterPro" id="IPR011006">
    <property type="entry name" value="CheY-like_superfamily"/>
</dbReference>
<name>A0A0P8C8E8_9BACT</name>
<dbReference type="STRING" id="1305737.GCA_000526355_00311"/>
<comment type="caution">
    <text evidence="4">The sequence shown here is derived from an EMBL/GenBank/DDBJ whole genome shotgun (WGS) entry which is preliminary data.</text>
</comment>
<dbReference type="InterPro" id="IPR001789">
    <property type="entry name" value="Sig_transdc_resp-reg_receiver"/>
</dbReference>
<dbReference type="InterPro" id="IPR050595">
    <property type="entry name" value="Bact_response_regulator"/>
</dbReference>
<dbReference type="EMBL" id="LJXT01000015">
    <property type="protein sequence ID" value="KPQ19089.1"/>
    <property type="molecule type" value="Genomic_DNA"/>
</dbReference>
<dbReference type="Proteomes" id="UP000050421">
    <property type="component" value="Unassembled WGS sequence"/>
</dbReference>
<proteinExistence type="predicted"/>
<dbReference type="GO" id="GO:0000160">
    <property type="term" value="P:phosphorelay signal transduction system"/>
    <property type="evidence" value="ECO:0007669"/>
    <property type="project" value="InterPro"/>
</dbReference>
<accession>A0A0P8C8E8</accession>
<keyword evidence="1 2" id="KW-0597">Phosphoprotein</keyword>
<dbReference type="AlphaFoldDB" id="A0A0P8C8E8"/>
<dbReference type="PROSITE" id="PS50110">
    <property type="entry name" value="RESPONSE_REGULATORY"/>
    <property type="match status" value="1"/>
</dbReference>
<gene>
    <name evidence="4" type="ORF">HLUCCX10_03800</name>
</gene>
<evidence type="ECO:0000256" key="2">
    <source>
        <dbReference type="PROSITE-ProRule" id="PRU00169"/>
    </source>
</evidence>
<protein>
    <submittedName>
        <fullName evidence="4">Two component signal transduction system response regulator</fullName>
    </submittedName>
</protein>
<dbReference type="PATRIC" id="fig|1305737.6.peg.1402"/>
<dbReference type="PANTHER" id="PTHR44591">
    <property type="entry name" value="STRESS RESPONSE REGULATOR PROTEIN 1"/>
    <property type="match status" value="1"/>
</dbReference>
<dbReference type="eggNOG" id="COG0745">
    <property type="taxonomic scope" value="Bacteria"/>
</dbReference>
<evidence type="ECO:0000259" key="3">
    <source>
        <dbReference type="PROSITE" id="PS50110"/>
    </source>
</evidence>
<dbReference type="Pfam" id="PF00072">
    <property type="entry name" value="Response_reg"/>
    <property type="match status" value="1"/>
</dbReference>
<dbReference type="Gene3D" id="3.40.50.2300">
    <property type="match status" value="1"/>
</dbReference>
<organism evidence="4 5">
    <name type="scientific">Algoriphagus marincola HL-49</name>
    <dbReference type="NCBI Taxonomy" id="1305737"/>
    <lineage>
        <taxon>Bacteria</taxon>
        <taxon>Pseudomonadati</taxon>
        <taxon>Bacteroidota</taxon>
        <taxon>Cytophagia</taxon>
        <taxon>Cytophagales</taxon>
        <taxon>Cyclobacteriaceae</taxon>
        <taxon>Algoriphagus</taxon>
    </lineage>
</organism>
<dbReference type="CDD" id="cd00156">
    <property type="entry name" value="REC"/>
    <property type="match status" value="1"/>
</dbReference>
<evidence type="ECO:0000313" key="4">
    <source>
        <dbReference type="EMBL" id="KPQ19089.1"/>
    </source>
</evidence>
<dbReference type="PANTHER" id="PTHR44591:SF3">
    <property type="entry name" value="RESPONSE REGULATORY DOMAIN-CONTAINING PROTEIN"/>
    <property type="match status" value="1"/>
</dbReference>
<feature type="modified residue" description="4-aspartylphosphate" evidence="2">
    <location>
        <position position="58"/>
    </location>
</feature>
<evidence type="ECO:0000256" key="1">
    <source>
        <dbReference type="ARBA" id="ARBA00022553"/>
    </source>
</evidence>
<reference evidence="4 5" key="1">
    <citation type="submission" date="2015-09" db="EMBL/GenBank/DDBJ databases">
        <title>Identification and resolution of microdiversity through metagenomic sequencing of parallel consortia.</title>
        <authorList>
            <person name="Nelson W.C."/>
            <person name="Romine M.F."/>
            <person name="Lindemann S.R."/>
        </authorList>
    </citation>
    <scope>NUCLEOTIDE SEQUENCE [LARGE SCALE GENOMIC DNA]</scope>
    <source>
        <strain evidence="4">HL-49</strain>
    </source>
</reference>
<dbReference type="OrthoDB" id="1524091at2"/>